<gene>
    <name evidence="2" type="ORF">KSP40_PGU014965</name>
</gene>
<dbReference type="Proteomes" id="UP001412067">
    <property type="component" value="Unassembled WGS sequence"/>
</dbReference>
<accession>A0ABR2MTC3</accession>
<reference evidence="2 3" key="1">
    <citation type="journal article" date="2022" name="Nat. Plants">
        <title>Genomes of leafy and leafless Platanthera orchids illuminate the evolution of mycoheterotrophy.</title>
        <authorList>
            <person name="Li M.H."/>
            <person name="Liu K.W."/>
            <person name="Li Z."/>
            <person name="Lu H.C."/>
            <person name="Ye Q.L."/>
            <person name="Zhang D."/>
            <person name="Wang J.Y."/>
            <person name="Li Y.F."/>
            <person name="Zhong Z.M."/>
            <person name="Liu X."/>
            <person name="Yu X."/>
            <person name="Liu D.K."/>
            <person name="Tu X.D."/>
            <person name="Liu B."/>
            <person name="Hao Y."/>
            <person name="Liao X.Y."/>
            <person name="Jiang Y.T."/>
            <person name="Sun W.H."/>
            <person name="Chen J."/>
            <person name="Chen Y.Q."/>
            <person name="Ai Y."/>
            <person name="Zhai J.W."/>
            <person name="Wu S.S."/>
            <person name="Zhou Z."/>
            <person name="Hsiao Y.Y."/>
            <person name="Wu W.L."/>
            <person name="Chen Y.Y."/>
            <person name="Lin Y.F."/>
            <person name="Hsu J.L."/>
            <person name="Li C.Y."/>
            <person name="Wang Z.W."/>
            <person name="Zhao X."/>
            <person name="Zhong W.Y."/>
            <person name="Ma X.K."/>
            <person name="Ma L."/>
            <person name="Huang J."/>
            <person name="Chen G.Z."/>
            <person name="Huang M.Z."/>
            <person name="Huang L."/>
            <person name="Peng D.H."/>
            <person name="Luo Y.B."/>
            <person name="Zou S.Q."/>
            <person name="Chen S.P."/>
            <person name="Lan S."/>
            <person name="Tsai W.C."/>
            <person name="Van de Peer Y."/>
            <person name="Liu Z.J."/>
        </authorList>
    </citation>
    <scope>NUCLEOTIDE SEQUENCE [LARGE SCALE GENOMIC DNA]</scope>
    <source>
        <strain evidence="2">Lor288</strain>
    </source>
</reference>
<keyword evidence="3" id="KW-1185">Reference proteome</keyword>
<dbReference type="EMBL" id="JBBWWR010000005">
    <property type="protein sequence ID" value="KAK8966924.1"/>
    <property type="molecule type" value="Genomic_DNA"/>
</dbReference>
<evidence type="ECO:0000256" key="1">
    <source>
        <dbReference type="SAM" id="MobiDB-lite"/>
    </source>
</evidence>
<name>A0ABR2MTC3_9ASPA</name>
<evidence type="ECO:0000313" key="3">
    <source>
        <dbReference type="Proteomes" id="UP001412067"/>
    </source>
</evidence>
<organism evidence="2 3">
    <name type="scientific">Platanthera guangdongensis</name>
    <dbReference type="NCBI Taxonomy" id="2320717"/>
    <lineage>
        <taxon>Eukaryota</taxon>
        <taxon>Viridiplantae</taxon>
        <taxon>Streptophyta</taxon>
        <taxon>Embryophyta</taxon>
        <taxon>Tracheophyta</taxon>
        <taxon>Spermatophyta</taxon>
        <taxon>Magnoliopsida</taxon>
        <taxon>Liliopsida</taxon>
        <taxon>Asparagales</taxon>
        <taxon>Orchidaceae</taxon>
        <taxon>Orchidoideae</taxon>
        <taxon>Orchideae</taxon>
        <taxon>Orchidinae</taxon>
        <taxon>Platanthera</taxon>
    </lineage>
</organism>
<sequence>MKIVNCAQSFSRNGFLELAAMARVAFSNSGGNPFLLSHLDQQHSFRQGLLQQPFTTTQLCSSSTNNRPQGGSPKRETWKGGISGNGSQPRRRSAKEVLRHRDLSFGVDLSSEPQLLLLPRPTNPLSFFTERHHKEGGAEVSERWGTFSSLSLDATMIREPYQISVSTRAGNR</sequence>
<comment type="caution">
    <text evidence="2">The sequence shown here is derived from an EMBL/GenBank/DDBJ whole genome shotgun (WGS) entry which is preliminary data.</text>
</comment>
<evidence type="ECO:0000313" key="2">
    <source>
        <dbReference type="EMBL" id="KAK8966924.1"/>
    </source>
</evidence>
<protein>
    <submittedName>
        <fullName evidence="2">Uncharacterized protein</fullName>
    </submittedName>
</protein>
<feature type="region of interest" description="Disordered" evidence="1">
    <location>
        <begin position="59"/>
        <end position="93"/>
    </location>
</feature>
<feature type="compositionally biased region" description="Polar residues" evidence="1">
    <location>
        <begin position="59"/>
        <end position="69"/>
    </location>
</feature>
<proteinExistence type="predicted"/>